<sequence length="821" mass="88246">MRLVIGLAEAYPESVDLVGGKAAGLGELIRAGERVPPGFCVTTEAHRLGAIPRAEVTDAYRRMGGGRVAVRSSATAEDLPDTSFAGQYDTVLDVAGTEELLTAIGRCWDSLHGDRAVAYREAHGIEHATVRMAVVVQRMVDAGTAGVLFTANPLTGCRTEMVVDAVAGPGTAVVDGTGPVDHYVLDGTEPAGTGCLDRTRLAELRATGERLRRHFGAPQDVEWATDRDGTTWLLQSRPITTLFPLPPRHEGPLPRVYLEFGHVQGMLRPVTPMGMSTLRAMIEAMLRPLGLTVEIVDIGGRLYGDLTDLVRDRSVRKRLVRLMAVDFGPRAQAVMRHVLADPRFAPAPGRRRRRVEAPGAAVRTAGRAVAGITRALVRPETARRRMSDAVERLRLASVPPDDPRTAADRLRFVRTETPTDAFDEITWPIVAGLIATSLPAWLLKGVAGTDEIHGVLRGMPHNVTIEMDLALWRLAVDAAGHRRLLLDTPPAELSDRYLRGDLPDLGLAGFLDAYGHRGVAEADLGVPRWAEDPTPVFAMIANCLRVTDPEQAPDRRFARAAAAAEVALDDLVRRARRRRPVRGRLAGLLLRRARSLSGLRETGKFAGLYRLREVRRQLLLIGTDLVGAGLLTEPDDVMFLTLDEVDAAVHHQVDHRDTVLRRRAVHRAESRRRVVPVALLSDGTDIESVLPVPPDADGVLRGVAAATGRATGPARVVRDPATARVEPGDVLVTATTDPGWTPLFLTAAALVTETGAVMAHGPTVAREYGIPAVISVPGATTRIVTGQLVTVDGAAGTVELADPLPAADGPAASPARRKETV</sequence>
<dbReference type="PANTHER" id="PTHR43615:SF1">
    <property type="entry name" value="PPDK_N DOMAIN-CONTAINING PROTEIN"/>
    <property type="match status" value="1"/>
</dbReference>
<evidence type="ECO:0000259" key="2">
    <source>
        <dbReference type="Pfam" id="PF00391"/>
    </source>
</evidence>
<dbReference type="SUPFAM" id="SSF52009">
    <property type="entry name" value="Phosphohistidine domain"/>
    <property type="match status" value="1"/>
</dbReference>
<feature type="region of interest" description="Disordered" evidence="1">
    <location>
        <begin position="802"/>
        <end position="821"/>
    </location>
</feature>
<dbReference type="PANTHER" id="PTHR43615">
    <property type="entry name" value="PHOSPHOENOLPYRUVATE SYNTHASE-RELATED"/>
    <property type="match status" value="1"/>
</dbReference>
<dbReference type="Gene3D" id="3.30.1490.20">
    <property type="entry name" value="ATP-grasp fold, A domain"/>
    <property type="match status" value="2"/>
</dbReference>
<gene>
    <name evidence="4" type="ORF">ACFOX0_30670</name>
</gene>
<dbReference type="EMBL" id="JBHSBN010000037">
    <property type="protein sequence ID" value="MFC4110270.1"/>
    <property type="molecule type" value="Genomic_DNA"/>
</dbReference>
<evidence type="ECO:0000256" key="1">
    <source>
        <dbReference type="SAM" id="MobiDB-lite"/>
    </source>
</evidence>
<dbReference type="RefSeq" id="WP_377552527.1">
    <property type="nucleotide sequence ID" value="NZ_JBHSBN010000037.1"/>
</dbReference>
<keyword evidence="5" id="KW-1185">Reference proteome</keyword>
<proteinExistence type="predicted"/>
<evidence type="ECO:0000313" key="4">
    <source>
        <dbReference type="EMBL" id="MFC4110270.1"/>
    </source>
</evidence>
<organism evidence="4 5">
    <name type="scientific">Micromonospora zhanjiangensis</name>
    <dbReference type="NCBI Taxonomy" id="1522057"/>
    <lineage>
        <taxon>Bacteria</taxon>
        <taxon>Bacillati</taxon>
        <taxon>Actinomycetota</taxon>
        <taxon>Actinomycetes</taxon>
        <taxon>Micromonosporales</taxon>
        <taxon>Micromonosporaceae</taxon>
        <taxon>Micromonospora</taxon>
    </lineage>
</organism>
<dbReference type="InterPro" id="IPR002192">
    <property type="entry name" value="PPDK_AMP/ATP-bd"/>
</dbReference>
<dbReference type="Pfam" id="PF00391">
    <property type="entry name" value="PEP-utilizers"/>
    <property type="match status" value="1"/>
</dbReference>
<dbReference type="InterPro" id="IPR008279">
    <property type="entry name" value="PEP-util_enz_mobile_dom"/>
</dbReference>
<feature type="domain" description="Pyruvate phosphate dikinase AMP/ATP-binding" evidence="3">
    <location>
        <begin position="195"/>
        <end position="241"/>
    </location>
</feature>
<dbReference type="Pfam" id="PF01326">
    <property type="entry name" value="PPDK_N"/>
    <property type="match status" value="2"/>
</dbReference>
<dbReference type="Gene3D" id="3.50.30.10">
    <property type="entry name" value="Phosphohistidine domain"/>
    <property type="match status" value="1"/>
</dbReference>
<feature type="compositionally biased region" description="Low complexity" evidence="1">
    <location>
        <begin position="802"/>
        <end position="814"/>
    </location>
</feature>
<feature type="domain" description="PEP-utilising enzyme mobile" evidence="2">
    <location>
        <begin position="726"/>
        <end position="796"/>
    </location>
</feature>
<dbReference type="InterPro" id="IPR036637">
    <property type="entry name" value="Phosphohistidine_dom_sf"/>
</dbReference>
<dbReference type="Gene3D" id="3.30.470.20">
    <property type="entry name" value="ATP-grasp fold, B domain"/>
    <property type="match status" value="2"/>
</dbReference>
<accession>A0ABV8KWR0</accession>
<comment type="caution">
    <text evidence="4">The sequence shown here is derived from an EMBL/GenBank/DDBJ whole genome shotgun (WGS) entry which is preliminary data.</text>
</comment>
<dbReference type="InterPro" id="IPR051549">
    <property type="entry name" value="PEP_Utilizing_Enz"/>
</dbReference>
<dbReference type="SUPFAM" id="SSF56059">
    <property type="entry name" value="Glutathione synthetase ATP-binding domain-like"/>
    <property type="match status" value="1"/>
</dbReference>
<evidence type="ECO:0000259" key="3">
    <source>
        <dbReference type="Pfam" id="PF01326"/>
    </source>
</evidence>
<feature type="domain" description="Pyruvate phosphate dikinase AMP/ATP-binding" evidence="3">
    <location>
        <begin position="54"/>
        <end position="188"/>
    </location>
</feature>
<dbReference type="InterPro" id="IPR013815">
    <property type="entry name" value="ATP_grasp_subdomain_1"/>
</dbReference>
<dbReference type="Proteomes" id="UP001595868">
    <property type="component" value="Unassembled WGS sequence"/>
</dbReference>
<name>A0ABV8KWR0_9ACTN</name>
<evidence type="ECO:0000313" key="5">
    <source>
        <dbReference type="Proteomes" id="UP001595868"/>
    </source>
</evidence>
<reference evidence="5" key="1">
    <citation type="journal article" date="2019" name="Int. J. Syst. Evol. Microbiol.">
        <title>The Global Catalogue of Microorganisms (GCM) 10K type strain sequencing project: providing services to taxonomists for standard genome sequencing and annotation.</title>
        <authorList>
            <consortium name="The Broad Institute Genomics Platform"/>
            <consortium name="The Broad Institute Genome Sequencing Center for Infectious Disease"/>
            <person name="Wu L."/>
            <person name="Ma J."/>
        </authorList>
    </citation>
    <scope>NUCLEOTIDE SEQUENCE [LARGE SCALE GENOMIC DNA]</scope>
    <source>
        <strain evidence="5">2902at01</strain>
    </source>
</reference>
<protein>
    <submittedName>
        <fullName evidence="4">PEP/pyruvate-binding domain-containing protein</fullName>
    </submittedName>
</protein>